<proteinExistence type="predicted"/>
<keyword evidence="3" id="KW-1185">Reference proteome</keyword>
<dbReference type="AlphaFoldDB" id="A0A0M8ZW37"/>
<feature type="transmembrane region" description="Helical" evidence="1">
    <location>
        <begin position="20"/>
        <end position="39"/>
    </location>
</feature>
<dbReference type="OrthoDB" id="7615960at2759"/>
<reference evidence="2 3" key="1">
    <citation type="submission" date="2015-07" db="EMBL/GenBank/DDBJ databases">
        <title>The genome of Melipona quadrifasciata.</title>
        <authorList>
            <person name="Pan H."/>
            <person name="Kapheim K."/>
        </authorList>
    </citation>
    <scope>NUCLEOTIDE SEQUENCE [LARGE SCALE GENOMIC DNA]</scope>
    <source>
        <strain evidence="2">0111107301</strain>
        <tissue evidence="2">Whole body</tissue>
    </source>
</reference>
<sequence length="103" mass="12055">MYEPIVLKKRQIRALTGTPAAKVFVITNLLQILIPVLYFNHLGNCVIKKKKLIFELEEGYKNKEKTLYDEYFETQDYWANPIFNNIVIDVFEKKSLNAVEGNN</sequence>
<name>A0A0M8ZW37_9HYME</name>
<keyword evidence="1" id="KW-0812">Transmembrane</keyword>
<organism evidence="2 3">
    <name type="scientific">Melipona quadrifasciata</name>
    <dbReference type="NCBI Taxonomy" id="166423"/>
    <lineage>
        <taxon>Eukaryota</taxon>
        <taxon>Metazoa</taxon>
        <taxon>Ecdysozoa</taxon>
        <taxon>Arthropoda</taxon>
        <taxon>Hexapoda</taxon>
        <taxon>Insecta</taxon>
        <taxon>Pterygota</taxon>
        <taxon>Neoptera</taxon>
        <taxon>Endopterygota</taxon>
        <taxon>Hymenoptera</taxon>
        <taxon>Apocrita</taxon>
        <taxon>Aculeata</taxon>
        <taxon>Apoidea</taxon>
        <taxon>Anthophila</taxon>
        <taxon>Apidae</taxon>
        <taxon>Melipona</taxon>
    </lineage>
</organism>
<gene>
    <name evidence="2" type="ORF">WN51_02217</name>
</gene>
<keyword evidence="1" id="KW-0472">Membrane</keyword>
<protein>
    <submittedName>
        <fullName evidence="2">Uncharacterized protein</fullName>
    </submittedName>
</protein>
<keyword evidence="1" id="KW-1133">Transmembrane helix</keyword>
<evidence type="ECO:0000313" key="2">
    <source>
        <dbReference type="EMBL" id="KOX70793.1"/>
    </source>
</evidence>
<dbReference type="EMBL" id="KQ435851">
    <property type="protein sequence ID" value="KOX70793.1"/>
    <property type="molecule type" value="Genomic_DNA"/>
</dbReference>
<evidence type="ECO:0000313" key="3">
    <source>
        <dbReference type="Proteomes" id="UP000053105"/>
    </source>
</evidence>
<dbReference type="Proteomes" id="UP000053105">
    <property type="component" value="Unassembled WGS sequence"/>
</dbReference>
<accession>A0A0M8ZW37</accession>
<evidence type="ECO:0000256" key="1">
    <source>
        <dbReference type="SAM" id="Phobius"/>
    </source>
</evidence>